<keyword evidence="1" id="KW-0812">Transmembrane</keyword>
<evidence type="ECO:0000313" key="3">
    <source>
        <dbReference type="Proteomes" id="UP001281003"/>
    </source>
</evidence>
<reference evidence="2" key="1">
    <citation type="journal article" date="2023" name="Mol. Phylogenet. Evol.">
        <title>Genome-scale phylogeny and comparative genomics of the fungal order Sordariales.</title>
        <authorList>
            <person name="Hensen N."/>
            <person name="Bonometti L."/>
            <person name="Westerberg I."/>
            <person name="Brannstrom I.O."/>
            <person name="Guillou S."/>
            <person name="Cros-Aarteil S."/>
            <person name="Calhoun S."/>
            <person name="Haridas S."/>
            <person name="Kuo A."/>
            <person name="Mondo S."/>
            <person name="Pangilinan J."/>
            <person name="Riley R."/>
            <person name="LaButti K."/>
            <person name="Andreopoulos B."/>
            <person name="Lipzen A."/>
            <person name="Chen C."/>
            <person name="Yan M."/>
            <person name="Daum C."/>
            <person name="Ng V."/>
            <person name="Clum A."/>
            <person name="Steindorff A."/>
            <person name="Ohm R.A."/>
            <person name="Martin F."/>
            <person name="Silar P."/>
            <person name="Natvig D.O."/>
            <person name="Lalanne C."/>
            <person name="Gautier V."/>
            <person name="Ament-Velasquez S.L."/>
            <person name="Kruys A."/>
            <person name="Hutchinson M.I."/>
            <person name="Powell A.J."/>
            <person name="Barry K."/>
            <person name="Miller A.N."/>
            <person name="Grigoriev I.V."/>
            <person name="Debuchy R."/>
            <person name="Gladieux P."/>
            <person name="Hiltunen Thoren M."/>
            <person name="Johannesson H."/>
        </authorList>
    </citation>
    <scope>NUCLEOTIDE SEQUENCE</scope>
    <source>
        <strain evidence="2">FGSC 1904</strain>
    </source>
</reference>
<evidence type="ECO:0000256" key="1">
    <source>
        <dbReference type="SAM" id="Phobius"/>
    </source>
</evidence>
<reference evidence="2" key="2">
    <citation type="submission" date="2023-07" db="EMBL/GenBank/DDBJ databases">
        <authorList>
            <consortium name="Lawrence Berkeley National Laboratory"/>
            <person name="Haridas S."/>
            <person name="Hensen N."/>
            <person name="Bonometti L."/>
            <person name="Westerberg I."/>
            <person name="Brannstrom I.O."/>
            <person name="Guillou S."/>
            <person name="Cros-Aarteil S."/>
            <person name="Calhoun S."/>
            <person name="Kuo A."/>
            <person name="Mondo S."/>
            <person name="Pangilinan J."/>
            <person name="Riley R."/>
            <person name="LaButti K."/>
            <person name="Andreopoulos B."/>
            <person name="Lipzen A."/>
            <person name="Chen C."/>
            <person name="Yanf M."/>
            <person name="Daum C."/>
            <person name="Ng V."/>
            <person name="Clum A."/>
            <person name="Steindorff A."/>
            <person name="Ohm R."/>
            <person name="Martin F."/>
            <person name="Silar P."/>
            <person name="Natvig D."/>
            <person name="Lalanne C."/>
            <person name="Gautier V."/>
            <person name="Ament-velasquez S.L."/>
            <person name="Kruys A."/>
            <person name="Hutchinson M.I."/>
            <person name="Powell A.J."/>
            <person name="Barry K."/>
            <person name="Miller A.N."/>
            <person name="Grigoriev I.V."/>
            <person name="Debuchy R."/>
            <person name="Gladieux P."/>
            <person name="Thoren M.H."/>
            <person name="Johannesson H."/>
        </authorList>
    </citation>
    <scope>NUCLEOTIDE SEQUENCE</scope>
    <source>
        <strain evidence="2">FGSC 1904</strain>
    </source>
</reference>
<dbReference type="AlphaFoldDB" id="A0AAE0U2A5"/>
<gene>
    <name evidence="2" type="ORF">B0T20DRAFT_108004</name>
</gene>
<proteinExistence type="predicted"/>
<evidence type="ECO:0000313" key="2">
    <source>
        <dbReference type="EMBL" id="KAK3388221.1"/>
    </source>
</evidence>
<accession>A0AAE0U2A5</accession>
<sequence length="133" mass="14777">MYLTQLDHGEVFFSSMQAKLFFYFLLLLAISPGEEILFHWFCFTTTSQFPGLVANPLSSSRGVASASLFLDCGAFSHRNAIECIDRLSYRGFPVARCPLPVAASPESRHTAPVIPHLIVVNIVVLVFDQLLEV</sequence>
<comment type="caution">
    <text evidence="2">The sequence shown here is derived from an EMBL/GenBank/DDBJ whole genome shotgun (WGS) entry which is preliminary data.</text>
</comment>
<protein>
    <submittedName>
        <fullName evidence="2">Uncharacterized protein</fullName>
    </submittedName>
</protein>
<feature type="transmembrane region" description="Helical" evidence="1">
    <location>
        <begin position="20"/>
        <end position="41"/>
    </location>
</feature>
<dbReference type="Proteomes" id="UP001281003">
    <property type="component" value="Unassembled WGS sequence"/>
</dbReference>
<keyword evidence="1" id="KW-1133">Transmembrane helix</keyword>
<name>A0AAE0U2A5_SORBR</name>
<organism evidence="2 3">
    <name type="scientific">Sordaria brevicollis</name>
    <dbReference type="NCBI Taxonomy" id="83679"/>
    <lineage>
        <taxon>Eukaryota</taxon>
        <taxon>Fungi</taxon>
        <taxon>Dikarya</taxon>
        <taxon>Ascomycota</taxon>
        <taxon>Pezizomycotina</taxon>
        <taxon>Sordariomycetes</taxon>
        <taxon>Sordariomycetidae</taxon>
        <taxon>Sordariales</taxon>
        <taxon>Sordariaceae</taxon>
        <taxon>Sordaria</taxon>
    </lineage>
</organism>
<keyword evidence="1" id="KW-0472">Membrane</keyword>
<keyword evidence="3" id="KW-1185">Reference proteome</keyword>
<dbReference type="EMBL" id="JAUTDP010000017">
    <property type="protein sequence ID" value="KAK3388221.1"/>
    <property type="molecule type" value="Genomic_DNA"/>
</dbReference>